<dbReference type="EMBL" id="JBHUMR010000008">
    <property type="protein sequence ID" value="MFD2616647.1"/>
    <property type="molecule type" value="Genomic_DNA"/>
</dbReference>
<keyword evidence="3 13" id="KW-0540">Nuclease</keyword>
<dbReference type="InterPro" id="IPR004612">
    <property type="entry name" value="Resolv_RecU"/>
</dbReference>
<evidence type="ECO:0000256" key="13">
    <source>
        <dbReference type="HAMAP-Rule" id="MF_00130"/>
    </source>
</evidence>
<dbReference type="Proteomes" id="UP001597458">
    <property type="component" value="Unassembled WGS sequence"/>
</dbReference>
<reference evidence="16" key="1">
    <citation type="journal article" date="2019" name="Int. J. Syst. Evol. Microbiol.">
        <title>The Global Catalogue of Microorganisms (GCM) 10K type strain sequencing project: providing services to taxonomists for standard genome sequencing and annotation.</title>
        <authorList>
            <consortium name="The Broad Institute Genomics Platform"/>
            <consortium name="The Broad Institute Genome Sequencing Center for Infectious Disease"/>
            <person name="Wu L."/>
            <person name="Ma J."/>
        </authorList>
    </citation>
    <scope>NUCLEOTIDE SEQUENCE [LARGE SCALE GENOMIC DNA]</scope>
    <source>
        <strain evidence="16">TISTR 2241</strain>
    </source>
</reference>
<keyword evidence="16" id="KW-1185">Reference proteome</keyword>
<evidence type="ECO:0000256" key="10">
    <source>
        <dbReference type="ARBA" id="ARBA00023204"/>
    </source>
</evidence>
<dbReference type="EC" id="3.1.21.10" evidence="13 14"/>
<name>A0ABW5PP66_9BACI</name>
<dbReference type="RefSeq" id="WP_141189487.1">
    <property type="nucleotide sequence ID" value="NZ_JBHUMR010000008.1"/>
</dbReference>
<evidence type="ECO:0000256" key="6">
    <source>
        <dbReference type="ARBA" id="ARBA00022763"/>
    </source>
</evidence>
<comment type="caution">
    <text evidence="15">The sequence shown here is derived from an EMBL/GenBank/DDBJ whole genome shotgun (WGS) entry which is preliminary data.</text>
</comment>
<evidence type="ECO:0000256" key="3">
    <source>
        <dbReference type="ARBA" id="ARBA00022722"/>
    </source>
</evidence>
<evidence type="ECO:0000256" key="4">
    <source>
        <dbReference type="ARBA" id="ARBA00022723"/>
    </source>
</evidence>
<evidence type="ECO:0000256" key="5">
    <source>
        <dbReference type="ARBA" id="ARBA00022759"/>
    </source>
</evidence>
<evidence type="ECO:0000256" key="7">
    <source>
        <dbReference type="ARBA" id="ARBA00022801"/>
    </source>
</evidence>
<keyword evidence="7 13" id="KW-0378">Hydrolase</keyword>
<feature type="binding site" evidence="13">
    <location>
        <position position="92"/>
    </location>
    <ligand>
        <name>Mg(2+)</name>
        <dbReference type="ChEBI" id="CHEBI:18420"/>
    </ligand>
</feature>
<feature type="binding site" evidence="13">
    <location>
        <position position="90"/>
    </location>
    <ligand>
        <name>Mg(2+)</name>
        <dbReference type="ChEBI" id="CHEBI:18420"/>
    </ligand>
</feature>
<feature type="binding site" evidence="13">
    <location>
        <position position="105"/>
    </location>
    <ligand>
        <name>Mg(2+)</name>
        <dbReference type="ChEBI" id="CHEBI:18420"/>
    </ligand>
</feature>
<keyword evidence="4 13" id="KW-0479">Metal-binding</keyword>
<feature type="site" description="Transition state stabilizer" evidence="13">
    <location>
        <position position="107"/>
    </location>
</feature>
<keyword evidence="8 13" id="KW-0460">Magnesium</keyword>
<evidence type="ECO:0000313" key="15">
    <source>
        <dbReference type="EMBL" id="MFD2616647.1"/>
    </source>
</evidence>
<dbReference type="Pfam" id="PF03838">
    <property type="entry name" value="RecU"/>
    <property type="match status" value="1"/>
</dbReference>
<dbReference type="HAMAP" id="MF_00130">
    <property type="entry name" value="RecU"/>
    <property type="match status" value="1"/>
</dbReference>
<comment type="similarity">
    <text evidence="11 13">Belongs to the RecU family.</text>
</comment>
<comment type="function">
    <text evidence="13">Endonuclease that resolves Holliday junction intermediates in genetic recombination. Cleaves mobile four-strand junctions by introducing symmetrical nicks in paired strands. Promotes annealing of linear ssDNA with homologous dsDNA. Required for DNA repair, homologous recombination and chromosome segregation.</text>
</comment>
<comment type="catalytic activity">
    <reaction evidence="13">
        <text>Endonucleolytic cleavage at a junction such as a reciprocal single-stranded crossover between two homologous DNA duplexes (Holliday junction).</text>
        <dbReference type="EC" id="3.1.21.10"/>
    </reaction>
</comment>
<evidence type="ECO:0000313" key="16">
    <source>
        <dbReference type="Proteomes" id="UP001597458"/>
    </source>
</evidence>
<feature type="binding site" evidence="13">
    <location>
        <position position="124"/>
    </location>
    <ligand>
        <name>Mg(2+)</name>
        <dbReference type="ChEBI" id="CHEBI:18420"/>
    </ligand>
</feature>
<evidence type="ECO:0000256" key="8">
    <source>
        <dbReference type="ARBA" id="ARBA00022842"/>
    </source>
</evidence>
<dbReference type="NCBIfam" id="NF002581">
    <property type="entry name" value="PRK02234.1-2"/>
    <property type="match status" value="1"/>
</dbReference>
<dbReference type="PIRSF" id="PIRSF037785">
    <property type="entry name" value="RecU"/>
    <property type="match status" value="1"/>
</dbReference>
<dbReference type="CDD" id="cd22354">
    <property type="entry name" value="RecU-like"/>
    <property type="match status" value="1"/>
</dbReference>
<keyword evidence="10 13" id="KW-0234">DNA repair</keyword>
<dbReference type="NCBIfam" id="NF002584">
    <property type="entry name" value="PRK02234.1-5"/>
    <property type="match status" value="1"/>
</dbReference>
<evidence type="ECO:0000256" key="14">
    <source>
        <dbReference type="NCBIfam" id="TIGR00648"/>
    </source>
</evidence>
<accession>A0ABW5PP66</accession>
<dbReference type="NCBIfam" id="TIGR00648">
    <property type="entry name" value="recU"/>
    <property type="match status" value="1"/>
</dbReference>
<organism evidence="15 16">
    <name type="scientific">Terrilactibacillus laevilacticus</name>
    <dbReference type="NCBI Taxonomy" id="1380157"/>
    <lineage>
        <taxon>Bacteria</taxon>
        <taxon>Bacillati</taxon>
        <taxon>Bacillota</taxon>
        <taxon>Bacilli</taxon>
        <taxon>Bacillales</taxon>
        <taxon>Bacillaceae</taxon>
        <taxon>Terrilactibacillus</taxon>
    </lineage>
</organism>
<evidence type="ECO:0000256" key="11">
    <source>
        <dbReference type="ARBA" id="ARBA00023447"/>
    </source>
</evidence>
<gene>
    <name evidence="13 15" type="primary">recU</name>
    <name evidence="15" type="ORF">ACFSTF_04905</name>
</gene>
<evidence type="ECO:0000256" key="2">
    <source>
        <dbReference type="ARBA" id="ARBA00022490"/>
    </source>
</evidence>
<dbReference type="Gene3D" id="3.40.1350.10">
    <property type="match status" value="1"/>
</dbReference>
<proteinExistence type="inferred from homology"/>
<keyword evidence="6 13" id="KW-0227">DNA damage</keyword>
<evidence type="ECO:0000256" key="12">
    <source>
        <dbReference type="ARBA" id="ARBA00029523"/>
    </source>
</evidence>
<comment type="subcellular location">
    <subcellularLocation>
        <location evidence="1 13">Cytoplasm</location>
    </subcellularLocation>
</comment>
<comment type="cofactor">
    <cofactor evidence="13">
        <name>Mg(2+)</name>
        <dbReference type="ChEBI" id="CHEBI:18420"/>
    </cofactor>
    <text evidence="13">Binds 1 Mg(2+) ion per subunit.</text>
</comment>
<keyword evidence="2 13" id="KW-0963">Cytoplasm</keyword>
<dbReference type="InterPro" id="IPR011335">
    <property type="entry name" value="Restrct_endonuc-II-like"/>
</dbReference>
<evidence type="ECO:0000256" key="9">
    <source>
        <dbReference type="ARBA" id="ARBA00023172"/>
    </source>
</evidence>
<dbReference type="InterPro" id="IPR011856">
    <property type="entry name" value="tRNA_endonuc-like_dom_sf"/>
</dbReference>
<keyword evidence="5 13" id="KW-0255">Endonuclease</keyword>
<evidence type="ECO:0000256" key="1">
    <source>
        <dbReference type="ARBA" id="ARBA00004496"/>
    </source>
</evidence>
<protein>
    <recommendedName>
        <fullName evidence="12 13">Holliday junction resolvase RecU</fullName>
        <ecNumber evidence="13 14">3.1.21.10</ecNumber>
    </recommendedName>
    <alternativeName>
        <fullName evidence="13">Recombination protein U homolog</fullName>
    </alternativeName>
</protein>
<sequence>MTFYYPNGKPYKEPFETGKKTIKPMNKNKIQYGNRGMSLEDDLNLTNQYYLERQMAVVHKKPTPVQIVKVDYPKRSQAKITEAYYRRASTTDYNGVFQGKYIDFEAKETHNVNLLPLKNFHDHQIKHMRQVMMQQGICFIIVKFSKKQDVYLLDAGILIRYWDLQQTGGRKSIPRETIEREGHLVPQSYLPRLDYLSIVKQVYL</sequence>
<dbReference type="SUPFAM" id="SSF52980">
    <property type="entry name" value="Restriction endonuclease-like"/>
    <property type="match status" value="1"/>
</dbReference>
<keyword evidence="9 13" id="KW-0233">DNA recombination</keyword>